<sequence>MNSLSREEEIKKQLEFMQANPGCKSKGLAFYRKFVKRKYCEPKKKKKKNKIKEPNLLKTLKKFRGGLTKQATRHEILFKSMLKILDIKFEFQKIFIVNKKGYIADFYLIDYKFVIEIDGTSHNDQEAKDENRTNDLLSTGLVKQVLRFDNDEVESMNEIDLSMELTLKICPFAELFCT</sequence>
<dbReference type="PANTHER" id="PTHR38590:SF1">
    <property type="entry name" value="BLL0828 PROTEIN"/>
    <property type="match status" value="1"/>
</dbReference>
<dbReference type="InterPro" id="IPR007569">
    <property type="entry name" value="DUF559"/>
</dbReference>
<feature type="domain" description="DUF559" evidence="1">
    <location>
        <begin position="83"/>
        <end position="157"/>
    </location>
</feature>
<proteinExistence type="predicted"/>
<dbReference type="PANTHER" id="PTHR38590">
    <property type="entry name" value="BLL0828 PROTEIN"/>
    <property type="match status" value="1"/>
</dbReference>
<dbReference type="EMBL" id="MT142679">
    <property type="protein sequence ID" value="QJA87069.1"/>
    <property type="molecule type" value="Genomic_DNA"/>
</dbReference>
<organism evidence="2">
    <name type="scientific">viral metagenome</name>
    <dbReference type="NCBI Taxonomy" id="1070528"/>
    <lineage>
        <taxon>unclassified sequences</taxon>
        <taxon>metagenomes</taxon>
        <taxon>organismal metagenomes</taxon>
    </lineage>
</organism>
<accession>A0A6M3KYE0</accession>
<dbReference type="AlphaFoldDB" id="A0A6M3KYE0"/>
<gene>
    <name evidence="2" type="ORF">MM415B03056_0017</name>
</gene>
<reference evidence="2" key="1">
    <citation type="submission" date="2020-03" db="EMBL/GenBank/DDBJ databases">
        <title>The deep terrestrial virosphere.</title>
        <authorList>
            <person name="Holmfeldt K."/>
            <person name="Nilsson E."/>
            <person name="Simone D."/>
            <person name="Lopez-Fernandez M."/>
            <person name="Wu X."/>
            <person name="de Brujin I."/>
            <person name="Lundin D."/>
            <person name="Andersson A."/>
            <person name="Bertilsson S."/>
            <person name="Dopson M."/>
        </authorList>
    </citation>
    <scope>NUCLEOTIDE SEQUENCE</scope>
    <source>
        <strain evidence="2">MM415B03056</strain>
    </source>
</reference>
<dbReference type="Gene3D" id="3.40.960.10">
    <property type="entry name" value="VSR Endonuclease"/>
    <property type="match status" value="1"/>
</dbReference>
<dbReference type="InterPro" id="IPR047216">
    <property type="entry name" value="Endonuclease_DUF559_bact"/>
</dbReference>
<protein>
    <recommendedName>
        <fullName evidence="1">DUF559 domain-containing protein</fullName>
    </recommendedName>
</protein>
<evidence type="ECO:0000313" key="2">
    <source>
        <dbReference type="EMBL" id="QJA87069.1"/>
    </source>
</evidence>
<dbReference type="Pfam" id="PF04480">
    <property type="entry name" value="DUF559"/>
    <property type="match status" value="1"/>
</dbReference>
<evidence type="ECO:0000259" key="1">
    <source>
        <dbReference type="Pfam" id="PF04480"/>
    </source>
</evidence>
<name>A0A6M3KYE0_9ZZZZ</name>